<dbReference type="PANTHER" id="PTHR12606">
    <property type="entry name" value="SENTRIN/SUMO-SPECIFIC PROTEASE"/>
    <property type="match status" value="1"/>
</dbReference>
<sequence>MSKIEKKNKSSDKNKKIKSNEILITQLDDSEYIDANNAYENWNKPLFSGLKNQQIGKKKQQRVVQKIDSLDSDKLECPNKKLRLQVINLSQSNDISISESIQYSNKLTSATYTTNLLRKELIQYKIDKDVLSVEMYERLIQDEWLHDMIIECYLKCIGKEKKVLIMTSHFSNKLFLEADWSNLFDKSGFPKQFKNDDLSYFDYILAPINFDGNHWCLVYISIKKGKFAFIDPKGEDDYRYNKTYQKWCNFSSKRKELSEKSWSKQNYEHSIQSDQINCGVYVCIFGEKLLKDENLIFETSYEYLKKMRLSINNTFIRNSEP</sequence>
<dbReference type="Gene3D" id="3.40.395.10">
    <property type="entry name" value="Adenoviral Proteinase, Chain A"/>
    <property type="match status" value="1"/>
</dbReference>
<keyword evidence="2" id="KW-0645">Protease</keyword>
<protein>
    <recommendedName>
        <fullName evidence="5">Ubiquitin-like protease family profile domain-containing protein</fullName>
    </recommendedName>
</protein>
<dbReference type="GO" id="GO:0005634">
    <property type="term" value="C:nucleus"/>
    <property type="evidence" value="ECO:0007669"/>
    <property type="project" value="TreeGrafter"/>
</dbReference>
<feature type="domain" description="Ubiquitin-like protease family profile" evidence="5">
    <location>
        <begin position="129"/>
        <end position="289"/>
    </location>
</feature>
<keyword evidence="4" id="KW-0788">Thiol protease</keyword>
<dbReference type="EMBL" id="CAJNOC010011096">
    <property type="protein sequence ID" value="CAF1145787.1"/>
    <property type="molecule type" value="Genomic_DNA"/>
</dbReference>
<dbReference type="PANTHER" id="PTHR12606:SF10">
    <property type="entry name" value="SENTRIN-SPECIFIC PROTEASE 5"/>
    <property type="match status" value="1"/>
</dbReference>
<feature type="non-terminal residue" evidence="6">
    <location>
        <position position="1"/>
    </location>
</feature>
<comment type="caution">
    <text evidence="6">The sequence shown here is derived from an EMBL/GenBank/DDBJ whole genome shotgun (WGS) entry which is preliminary data.</text>
</comment>
<organism evidence="6 7">
    <name type="scientific">Brachionus calyciflorus</name>
    <dbReference type="NCBI Taxonomy" id="104777"/>
    <lineage>
        <taxon>Eukaryota</taxon>
        <taxon>Metazoa</taxon>
        <taxon>Spiralia</taxon>
        <taxon>Gnathifera</taxon>
        <taxon>Rotifera</taxon>
        <taxon>Eurotatoria</taxon>
        <taxon>Monogononta</taxon>
        <taxon>Pseudotrocha</taxon>
        <taxon>Ploima</taxon>
        <taxon>Brachionidae</taxon>
        <taxon>Brachionus</taxon>
    </lineage>
</organism>
<proteinExistence type="inferred from homology"/>
<dbReference type="GO" id="GO:0016929">
    <property type="term" value="F:deSUMOylase activity"/>
    <property type="evidence" value="ECO:0007669"/>
    <property type="project" value="TreeGrafter"/>
</dbReference>
<comment type="similarity">
    <text evidence="1">Belongs to the peptidase C48 family.</text>
</comment>
<dbReference type="AlphaFoldDB" id="A0A814SDN5"/>
<keyword evidence="7" id="KW-1185">Reference proteome</keyword>
<dbReference type="InterPro" id="IPR038765">
    <property type="entry name" value="Papain-like_cys_pep_sf"/>
</dbReference>
<keyword evidence="3" id="KW-0378">Hydrolase</keyword>
<dbReference type="InterPro" id="IPR003653">
    <property type="entry name" value="Peptidase_C48_C"/>
</dbReference>
<evidence type="ECO:0000256" key="3">
    <source>
        <dbReference type="ARBA" id="ARBA00022801"/>
    </source>
</evidence>
<evidence type="ECO:0000313" key="7">
    <source>
        <dbReference type="Proteomes" id="UP000663879"/>
    </source>
</evidence>
<name>A0A814SDN5_9BILA</name>
<dbReference type="PROSITE" id="PS50600">
    <property type="entry name" value="ULP_PROTEASE"/>
    <property type="match status" value="1"/>
</dbReference>
<reference evidence="6" key="1">
    <citation type="submission" date="2021-02" db="EMBL/GenBank/DDBJ databases">
        <authorList>
            <person name="Nowell W R."/>
        </authorList>
    </citation>
    <scope>NUCLEOTIDE SEQUENCE</scope>
    <source>
        <strain evidence="6">Ploen Becks lab</strain>
    </source>
</reference>
<evidence type="ECO:0000313" key="6">
    <source>
        <dbReference type="EMBL" id="CAF1145787.1"/>
    </source>
</evidence>
<dbReference type="OrthoDB" id="6113703at2759"/>
<accession>A0A814SDN5</accession>
<evidence type="ECO:0000256" key="4">
    <source>
        <dbReference type="ARBA" id="ARBA00022807"/>
    </source>
</evidence>
<evidence type="ECO:0000259" key="5">
    <source>
        <dbReference type="PROSITE" id="PS50600"/>
    </source>
</evidence>
<evidence type="ECO:0000256" key="2">
    <source>
        <dbReference type="ARBA" id="ARBA00022670"/>
    </source>
</evidence>
<dbReference type="Proteomes" id="UP000663879">
    <property type="component" value="Unassembled WGS sequence"/>
</dbReference>
<dbReference type="GO" id="GO:0006508">
    <property type="term" value="P:proteolysis"/>
    <property type="evidence" value="ECO:0007669"/>
    <property type="project" value="UniProtKB-KW"/>
</dbReference>
<dbReference type="GO" id="GO:0016926">
    <property type="term" value="P:protein desumoylation"/>
    <property type="evidence" value="ECO:0007669"/>
    <property type="project" value="TreeGrafter"/>
</dbReference>
<dbReference type="SUPFAM" id="SSF54001">
    <property type="entry name" value="Cysteine proteinases"/>
    <property type="match status" value="1"/>
</dbReference>
<dbReference type="Pfam" id="PF02902">
    <property type="entry name" value="Peptidase_C48"/>
    <property type="match status" value="1"/>
</dbReference>
<evidence type="ECO:0000256" key="1">
    <source>
        <dbReference type="ARBA" id="ARBA00005234"/>
    </source>
</evidence>
<gene>
    <name evidence="6" type="ORF">OXX778_LOCUS23090</name>
</gene>